<dbReference type="AlphaFoldDB" id="A0A507ANU8"/>
<feature type="compositionally biased region" description="Basic and acidic residues" evidence="1">
    <location>
        <begin position="233"/>
        <end position="263"/>
    </location>
</feature>
<feature type="region of interest" description="Disordered" evidence="1">
    <location>
        <begin position="217"/>
        <end position="263"/>
    </location>
</feature>
<dbReference type="Gene3D" id="3.40.50.300">
    <property type="entry name" value="P-loop containing nucleotide triphosphate hydrolases"/>
    <property type="match status" value="1"/>
</dbReference>
<dbReference type="GeneID" id="41977013"/>
<dbReference type="InParanoid" id="A0A507ANU8"/>
<sequence length="845" mass="94158">MPSLEPHEDGVPAVASFQTLLWDLLARAELVKPATKLTPALNKADFEDLLGRLGSIFQAVESKGPGGSDDLKKNRQFAIVETAVRDVFGRLISTTSIESPAFVKVWNLFDILLILGENGECDSNLLLWLTEELFESQTIKGCEEVLHYLESRRQRIIAGNFSSKKLVILRACNELLRRLSRAKDPTVCGRVFIFMFQCFPLGDKSSVNLRGEFHTENETTFDNEIPEGAATPERMDVDAPAEETKASDASRSKKESSQKAEPKALKPSELYRVFWSLQESFSQPKKLFDQTQFAAFKTGMEATMTAFKQIANEHQTASKQGEESKRKLKRKRDDEMSGSDENYNPKYLTSRDLFELEQTSDLTFRRYFLVQALILMDFLLSLTAEAKEKLLAPSGKPLNKSVMYSEQFLGEEDTVWVTKMKLDITDHIKTRTSDGAYFLRMVDTILARDRNWVRWKIESCPPIEMEAVTPENFSEAKDQARRATTSKRLRPLPMGSMSLDFMKDEDEDAELERLRAEERYALPDLEHYKDAIARDDFNIEMPKDNEEKARAEATKASKTWRALRIASRFKMATFDRIEDDNKIDIIFAKPGEEEQGADAGEAADLPEDQRPLVITGPTGSDYASLAKMLVEKSPGVYQAVVQHTTKPQQEGETYHYVDSSTFNMMLDGDKFLEFRDVDGVMYGTSQSMVYKIGDAGKVAVLALSTESVEQAKGMSFDARYVFVEPSCAEDLEARVKEGGTVTEAQLPGVLAAAKKEIEQARGADAGGYDKFITHDGDLEATFSTLDAFVYDREAEPEGKGVEVAQNGEPSGGDKTVEQPAASDVPMTDAAVTEGAGGANGVEAGS</sequence>
<protein>
    <recommendedName>
        <fullName evidence="2">Guanylate kinase-like domain-containing protein</fullName>
    </recommendedName>
</protein>
<dbReference type="PANTHER" id="PTHR13265">
    <property type="entry name" value="THO COMPLEX SUBUNIT 1"/>
    <property type="match status" value="1"/>
</dbReference>
<dbReference type="SUPFAM" id="SSF52540">
    <property type="entry name" value="P-loop containing nucleoside triphosphate hydrolases"/>
    <property type="match status" value="1"/>
</dbReference>
<dbReference type="EMBL" id="SKBQ01000070">
    <property type="protein sequence ID" value="TPX08987.1"/>
    <property type="molecule type" value="Genomic_DNA"/>
</dbReference>
<dbReference type="PANTHER" id="PTHR13265:SF0">
    <property type="entry name" value="HPR1"/>
    <property type="match status" value="1"/>
</dbReference>
<comment type="caution">
    <text evidence="3">The sequence shown here is derived from an EMBL/GenBank/DDBJ whole genome shotgun (WGS) entry which is preliminary data.</text>
</comment>
<dbReference type="InterPro" id="IPR008144">
    <property type="entry name" value="Guanylate_kin-like_dom"/>
</dbReference>
<accession>A0A507ANU8</accession>
<feature type="region of interest" description="Disordered" evidence="1">
    <location>
        <begin position="313"/>
        <end position="342"/>
    </location>
</feature>
<dbReference type="Pfam" id="PF00625">
    <property type="entry name" value="Guanylate_kin"/>
    <property type="match status" value="1"/>
</dbReference>
<proteinExistence type="predicted"/>
<feature type="domain" description="Guanylate kinase-like" evidence="2">
    <location>
        <begin position="609"/>
        <end position="790"/>
    </location>
</feature>
<dbReference type="InterPro" id="IPR027417">
    <property type="entry name" value="P-loop_NTPase"/>
</dbReference>
<feature type="compositionally biased region" description="Basic and acidic residues" evidence="1">
    <location>
        <begin position="320"/>
        <end position="335"/>
    </location>
</feature>
<name>A0A507ANU8_9PEZI</name>
<evidence type="ECO:0000313" key="4">
    <source>
        <dbReference type="Proteomes" id="UP000319257"/>
    </source>
</evidence>
<reference evidence="3 4" key="1">
    <citation type="submission" date="2019-06" db="EMBL/GenBank/DDBJ databases">
        <title>Draft genome sequence of the filamentous fungus Phialemoniopsis curvata isolated from diesel fuel.</title>
        <authorList>
            <person name="Varaljay V.A."/>
            <person name="Lyon W.J."/>
            <person name="Crouch A.L."/>
            <person name="Drake C.E."/>
            <person name="Hollomon J.M."/>
            <person name="Nadeau L.J."/>
            <person name="Nunn H.S."/>
            <person name="Stevenson B.S."/>
            <person name="Bojanowski C.L."/>
            <person name="Crookes-Goodson W.J."/>
        </authorList>
    </citation>
    <scope>NUCLEOTIDE SEQUENCE [LARGE SCALE GENOMIC DNA]</scope>
    <source>
        <strain evidence="3 4">D216</strain>
    </source>
</reference>
<evidence type="ECO:0000259" key="2">
    <source>
        <dbReference type="PROSITE" id="PS50052"/>
    </source>
</evidence>
<evidence type="ECO:0000256" key="1">
    <source>
        <dbReference type="SAM" id="MobiDB-lite"/>
    </source>
</evidence>
<dbReference type="SMART" id="SM00072">
    <property type="entry name" value="GuKc"/>
    <property type="match status" value="1"/>
</dbReference>
<feature type="region of interest" description="Disordered" evidence="1">
    <location>
        <begin position="590"/>
        <end position="610"/>
    </location>
</feature>
<gene>
    <name evidence="3" type="ORF">E0L32_009566</name>
</gene>
<dbReference type="Pfam" id="PF11957">
    <property type="entry name" value="efThoc1"/>
    <property type="match status" value="1"/>
</dbReference>
<evidence type="ECO:0000313" key="3">
    <source>
        <dbReference type="EMBL" id="TPX08987.1"/>
    </source>
</evidence>
<dbReference type="InterPro" id="IPR008145">
    <property type="entry name" value="GK/Ca_channel_bsu"/>
</dbReference>
<organism evidence="3 4">
    <name type="scientific">Thyridium curvatum</name>
    <dbReference type="NCBI Taxonomy" id="1093900"/>
    <lineage>
        <taxon>Eukaryota</taxon>
        <taxon>Fungi</taxon>
        <taxon>Dikarya</taxon>
        <taxon>Ascomycota</taxon>
        <taxon>Pezizomycotina</taxon>
        <taxon>Sordariomycetes</taxon>
        <taxon>Sordariomycetidae</taxon>
        <taxon>Thyridiales</taxon>
        <taxon>Thyridiaceae</taxon>
        <taxon>Thyridium</taxon>
    </lineage>
</organism>
<dbReference type="PROSITE" id="PS50052">
    <property type="entry name" value="GUANYLATE_KINASE_2"/>
    <property type="match status" value="1"/>
</dbReference>
<keyword evidence="4" id="KW-1185">Reference proteome</keyword>
<dbReference type="STRING" id="1093900.A0A507ANU8"/>
<feature type="region of interest" description="Disordered" evidence="1">
    <location>
        <begin position="796"/>
        <end position="845"/>
    </location>
</feature>
<dbReference type="InterPro" id="IPR021861">
    <property type="entry name" value="THO_THOC1"/>
</dbReference>
<dbReference type="GO" id="GO:0006406">
    <property type="term" value="P:mRNA export from nucleus"/>
    <property type="evidence" value="ECO:0007669"/>
    <property type="project" value="TreeGrafter"/>
</dbReference>
<dbReference type="Proteomes" id="UP000319257">
    <property type="component" value="Unassembled WGS sequence"/>
</dbReference>
<dbReference type="GO" id="GO:0000445">
    <property type="term" value="C:THO complex part of transcription export complex"/>
    <property type="evidence" value="ECO:0007669"/>
    <property type="project" value="TreeGrafter"/>
</dbReference>
<dbReference type="RefSeq" id="XP_030990698.1">
    <property type="nucleotide sequence ID" value="XM_031144545.1"/>
</dbReference>
<dbReference type="OrthoDB" id="10257415at2759"/>